<dbReference type="VEuPathDB" id="FungiDB:PC9H_010314"/>
<evidence type="ECO:0000256" key="4">
    <source>
        <dbReference type="PROSITE-ProRule" id="PRU00134"/>
    </source>
</evidence>
<keyword evidence="2 4" id="KW-0863">Zinc-finger</keyword>
<dbReference type="EMBL" id="JACETU010000007">
    <property type="protein sequence ID" value="KAF7425003.1"/>
    <property type="molecule type" value="Genomic_DNA"/>
</dbReference>
<gene>
    <name evidence="6" type="ORF">PC9H_010314</name>
</gene>
<keyword evidence="7" id="KW-1185">Reference proteome</keyword>
<evidence type="ECO:0000313" key="6">
    <source>
        <dbReference type="EMBL" id="KAF7425003.1"/>
    </source>
</evidence>
<protein>
    <recommendedName>
        <fullName evidence="5">MYND-type domain-containing protein</fullName>
    </recommendedName>
</protein>
<comment type="caution">
    <text evidence="6">The sequence shown here is derived from an EMBL/GenBank/DDBJ whole genome shotgun (WGS) entry which is preliminary data.</text>
</comment>
<dbReference type="Pfam" id="PF01753">
    <property type="entry name" value="zf-MYND"/>
    <property type="match status" value="1"/>
</dbReference>
<proteinExistence type="predicted"/>
<dbReference type="InterPro" id="IPR002893">
    <property type="entry name" value="Znf_MYND"/>
</dbReference>
<dbReference type="PROSITE" id="PS50865">
    <property type="entry name" value="ZF_MYND_2"/>
    <property type="match status" value="1"/>
</dbReference>
<dbReference type="OrthoDB" id="549788at2759"/>
<accession>A0A8H6ZNK1</accession>
<dbReference type="SUPFAM" id="SSF144232">
    <property type="entry name" value="HIT/MYND zinc finger-like"/>
    <property type="match status" value="1"/>
</dbReference>
<keyword evidence="3" id="KW-0862">Zinc</keyword>
<evidence type="ECO:0000259" key="5">
    <source>
        <dbReference type="PROSITE" id="PS50865"/>
    </source>
</evidence>
<name>A0A8H6ZNK1_PLEOS</name>
<dbReference type="Proteomes" id="UP000623687">
    <property type="component" value="Unassembled WGS sequence"/>
</dbReference>
<dbReference type="Gene3D" id="6.10.140.2220">
    <property type="match status" value="1"/>
</dbReference>
<evidence type="ECO:0000256" key="3">
    <source>
        <dbReference type="ARBA" id="ARBA00022833"/>
    </source>
</evidence>
<evidence type="ECO:0000256" key="1">
    <source>
        <dbReference type="ARBA" id="ARBA00022723"/>
    </source>
</evidence>
<feature type="domain" description="MYND-type" evidence="5">
    <location>
        <begin position="386"/>
        <end position="428"/>
    </location>
</feature>
<dbReference type="GO" id="GO:0008270">
    <property type="term" value="F:zinc ion binding"/>
    <property type="evidence" value="ECO:0007669"/>
    <property type="project" value="UniProtKB-KW"/>
</dbReference>
<evidence type="ECO:0000256" key="2">
    <source>
        <dbReference type="ARBA" id="ARBA00022771"/>
    </source>
</evidence>
<dbReference type="AlphaFoldDB" id="A0A8H6ZNK1"/>
<evidence type="ECO:0000313" key="7">
    <source>
        <dbReference type="Proteomes" id="UP000623687"/>
    </source>
</evidence>
<dbReference type="RefSeq" id="XP_036629197.1">
    <property type="nucleotide sequence ID" value="XM_036779808.1"/>
</dbReference>
<dbReference type="GeneID" id="59380132"/>
<organism evidence="6 7">
    <name type="scientific">Pleurotus ostreatus</name>
    <name type="common">Oyster mushroom</name>
    <name type="synonym">White-rot fungus</name>
    <dbReference type="NCBI Taxonomy" id="5322"/>
    <lineage>
        <taxon>Eukaryota</taxon>
        <taxon>Fungi</taxon>
        <taxon>Dikarya</taxon>
        <taxon>Basidiomycota</taxon>
        <taxon>Agaricomycotina</taxon>
        <taxon>Agaricomycetes</taxon>
        <taxon>Agaricomycetidae</taxon>
        <taxon>Agaricales</taxon>
        <taxon>Pleurotineae</taxon>
        <taxon>Pleurotaceae</taxon>
        <taxon>Pleurotus</taxon>
    </lineage>
</organism>
<keyword evidence="1" id="KW-0479">Metal-binding</keyword>
<reference evidence="6" key="1">
    <citation type="submission" date="2019-07" db="EMBL/GenBank/DDBJ databases">
        <authorList>
            <person name="Palmer J.M."/>
        </authorList>
    </citation>
    <scope>NUCLEOTIDE SEQUENCE</scope>
    <source>
        <strain evidence="6">PC9</strain>
    </source>
</reference>
<sequence length="551" mass="63255">MTTATLLHRIPNTLLQRCAPTVYRKRSSTSWDVISPVRQLRRGPRVKVVLAAYIDRRTIEPLFQNLLKQSLLTSECIVRLICDRLHHRGSRLLRVWVKQKLPDLSSLLHRLVDGCREPASSQLRQRRHFLAVVSILDLVHCSSLHFRQRHRVDCPCNALNTLLAPLWLYQHSNKFLVDIPLHTKAKVSRFAATDLSLLSFPGFTPTCIAKLAMQDMRHSLTSHGPPPSAIMSLVFTYMDRSKEFFDTVYAEEDAIYLVFEAFKRLLKHSPHCPQPLRDTFLGFLADGFNQPTTRLRSLIMLIRHGLFTTCSTLMDGHQPVPRHLQRLIFKTLVPNLCRLPVLIATRRALRNLCRDDQEGFGQNWLLMSLKTHADRKASVCGRSEHCNACLVSSRRTDLKLCTGCFMVKYCSEDCQRTDWRLLGHRISCLQEENGDASPALTVRSFGRDEKHYLDKLAAKAIDDNLSTLMLRSMARRMNSHHEADQQQPCFFVLDVSKDPPKIVDYHYYSGDLPYTMVKISIIVPTLTGTTVNMDWKMMKVSSSGRISYCWL</sequence>